<name>A0A3N0CLS8_9ACTN</name>
<gene>
    <name evidence="2" type="ORF">EFK50_06880</name>
</gene>
<protein>
    <submittedName>
        <fullName evidence="2">Glycosyltransferase</fullName>
    </submittedName>
</protein>
<keyword evidence="3" id="KW-1185">Reference proteome</keyword>
<feature type="domain" description="Glycosyltransferase 2-like" evidence="1">
    <location>
        <begin position="2"/>
        <end position="123"/>
    </location>
</feature>
<dbReference type="PANTHER" id="PTHR43685">
    <property type="entry name" value="GLYCOSYLTRANSFERASE"/>
    <property type="match status" value="1"/>
</dbReference>
<evidence type="ECO:0000313" key="2">
    <source>
        <dbReference type="EMBL" id="RNL64427.1"/>
    </source>
</evidence>
<evidence type="ECO:0000313" key="3">
    <source>
        <dbReference type="Proteomes" id="UP000267128"/>
    </source>
</evidence>
<dbReference type="PANTHER" id="PTHR43685:SF2">
    <property type="entry name" value="GLYCOSYLTRANSFERASE 2-LIKE DOMAIN-CONTAINING PROTEIN"/>
    <property type="match status" value="1"/>
</dbReference>
<dbReference type="Proteomes" id="UP000267128">
    <property type="component" value="Unassembled WGS sequence"/>
</dbReference>
<dbReference type="GO" id="GO:0016740">
    <property type="term" value="F:transferase activity"/>
    <property type="evidence" value="ECO:0007669"/>
    <property type="project" value="UniProtKB-KW"/>
</dbReference>
<proteinExistence type="predicted"/>
<keyword evidence="2" id="KW-0808">Transferase</keyword>
<dbReference type="OrthoDB" id="3177103at2"/>
<organism evidence="2 3">
    <name type="scientific">Nocardioides marmoriginsengisoli</name>
    <dbReference type="NCBI Taxonomy" id="661483"/>
    <lineage>
        <taxon>Bacteria</taxon>
        <taxon>Bacillati</taxon>
        <taxon>Actinomycetota</taxon>
        <taxon>Actinomycetes</taxon>
        <taxon>Propionibacteriales</taxon>
        <taxon>Nocardioidaceae</taxon>
        <taxon>Nocardioides</taxon>
    </lineage>
</organism>
<dbReference type="InterPro" id="IPR050834">
    <property type="entry name" value="Glycosyltransf_2"/>
</dbReference>
<dbReference type="EMBL" id="RJSE01000005">
    <property type="protein sequence ID" value="RNL64427.1"/>
    <property type="molecule type" value="Genomic_DNA"/>
</dbReference>
<comment type="caution">
    <text evidence="2">The sequence shown here is derived from an EMBL/GenBank/DDBJ whole genome shotgun (WGS) entry which is preliminary data.</text>
</comment>
<accession>A0A3N0CLS8</accession>
<dbReference type="InterPro" id="IPR029044">
    <property type="entry name" value="Nucleotide-diphossugar_trans"/>
</dbReference>
<sequence length="295" mass="32094">MLPFYGDAALLRQAVESVLAQSDPRWRLHVVDDCYPDPGAAAWVAAIADPRVTFERNERNLGVSANFARCLATATADHVVFLGCDDVMAPTYVADVSAAIETHPQAAVITPRVRVIDRDGAPARTPADRVKAVLTPRRSPDGSAVVLGGEALAGSLMHGDWLYFPAITWRRELIAAASFRTDMETVLDLALLMDLVLDGHRFVLLDTASFSYRRHGESASSVSARTTRRFDEEAQLFSEVATACLRRGWTRAARAARLHATSRIHAAVLVPAALRSRDRTAAGALIRHATRSASR</sequence>
<dbReference type="SUPFAM" id="SSF53448">
    <property type="entry name" value="Nucleotide-diphospho-sugar transferases"/>
    <property type="match status" value="1"/>
</dbReference>
<dbReference type="AlphaFoldDB" id="A0A3N0CLS8"/>
<reference evidence="2 3" key="1">
    <citation type="submission" date="2018-11" db="EMBL/GenBank/DDBJ databases">
        <authorList>
            <person name="Li F."/>
        </authorList>
    </citation>
    <scope>NUCLEOTIDE SEQUENCE [LARGE SCALE GENOMIC DNA]</scope>
    <source>
        <strain evidence="2 3">Gsoil 097</strain>
    </source>
</reference>
<dbReference type="RefSeq" id="WP_123227002.1">
    <property type="nucleotide sequence ID" value="NZ_RJSE01000005.1"/>
</dbReference>
<dbReference type="InterPro" id="IPR001173">
    <property type="entry name" value="Glyco_trans_2-like"/>
</dbReference>
<dbReference type="Pfam" id="PF00535">
    <property type="entry name" value="Glycos_transf_2"/>
    <property type="match status" value="1"/>
</dbReference>
<evidence type="ECO:0000259" key="1">
    <source>
        <dbReference type="Pfam" id="PF00535"/>
    </source>
</evidence>
<dbReference type="Gene3D" id="3.90.550.10">
    <property type="entry name" value="Spore Coat Polysaccharide Biosynthesis Protein SpsA, Chain A"/>
    <property type="match status" value="1"/>
</dbReference>